<keyword evidence="3" id="KW-1185">Reference proteome</keyword>
<proteinExistence type="predicted"/>
<keyword evidence="1" id="KW-0812">Transmembrane</keyword>
<evidence type="ECO:0000256" key="1">
    <source>
        <dbReference type="SAM" id="Phobius"/>
    </source>
</evidence>
<feature type="transmembrane region" description="Helical" evidence="1">
    <location>
        <begin position="177"/>
        <end position="200"/>
    </location>
</feature>
<gene>
    <name evidence="2" type="ORF">FHS56_001275</name>
</gene>
<feature type="transmembrane region" description="Helical" evidence="1">
    <location>
        <begin position="270"/>
        <end position="293"/>
    </location>
</feature>
<reference evidence="2 3" key="1">
    <citation type="submission" date="2020-03" db="EMBL/GenBank/DDBJ databases">
        <title>Genomic Encyclopedia of Type Strains, Phase IV (KMG-IV): sequencing the most valuable type-strain genomes for metagenomic binning, comparative biology and taxonomic classification.</title>
        <authorList>
            <person name="Goeker M."/>
        </authorList>
    </citation>
    <scope>NUCLEOTIDE SEQUENCE [LARGE SCALE GENOMIC DNA]</scope>
    <source>
        <strain evidence="2 3">DSM 5718</strain>
    </source>
</reference>
<dbReference type="AlphaFoldDB" id="A0A846MQV8"/>
<protein>
    <recommendedName>
        <fullName evidence="4">DUF4271 domain-containing protein</fullName>
    </recommendedName>
</protein>
<keyword evidence="1" id="KW-1133">Transmembrane helix</keyword>
<sequence length="386" mass="44825">MFFRFFLSISLWGVALSVVAFPDTLSYVPVHHLQEDWLIYDQAYETYVPYLPERHKGQSVHFFLRREYAPYDLLLWLPHGGSLWVNQRMVQMLPAGRWVALSCEELLRGKKEAAFVSIFTQEGTVEQLQTWVAQPSSGVLPFAPSPAVSVLPKQTEASLDIPKLFVKKKNVSRLRDVALIGALFFLLAYRGLVAMSPRNMHAFWQISWMQLRRSLETAQTYSLFSATWLLHLLWLSGLTALLWLLLHPGPYLASNSLLPYSFYLLDWGQVFIRVLTALIAKWLACVVVAYVLSLKERAVLHYFRFLQIFQYLLVVLLLTVFITFLHYRFDLLQQFRFHALALASVLSSVWVLRQLSAQPDYLSLRGFLYFCATEWIPLFWFLKAVQ</sequence>
<comment type="caution">
    <text evidence="2">The sequence shown here is derived from an EMBL/GenBank/DDBJ whole genome shotgun (WGS) entry which is preliminary data.</text>
</comment>
<evidence type="ECO:0000313" key="2">
    <source>
        <dbReference type="EMBL" id="NIK73762.1"/>
    </source>
</evidence>
<dbReference type="EMBL" id="JAASRN010000002">
    <property type="protein sequence ID" value="NIK73762.1"/>
    <property type="molecule type" value="Genomic_DNA"/>
</dbReference>
<organism evidence="2 3">
    <name type="scientific">Thermonema lapsum</name>
    <dbReference type="NCBI Taxonomy" id="28195"/>
    <lineage>
        <taxon>Bacteria</taxon>
        <taxon>Pseudomonadati</taxon>
        <taxon>Bacteroidota</taxon>
        <taxon>Cytophagia</taxon>
        <taxon>Cytophagales</taxon>
        <taxon>Thermonemataceae</taxon>
        <taxon>Thermonema</taxon>
    </lineage>
</organism>
<evidence type="ECO:0000313" key="3">
    <source>
        <dbReference type="Proteomes" id="UP000537126"/>
    </source>
</evidence>
<keyword evidence="1" id="KW-0472">Membrane</keyword>
<feature type="transmembrane region" description="Helical" evidence="1">
    <location>
        <begin position="305"/>
        <end position="329"/>
    </location>
</feature>
<accession>A0A846MQV8</accession>
<dbReference type="RefSeq" id="WP_166919034.1">
    <property type="nucleotide sequence ID" value="NZ_JAASRN010000002.1"/>
</dbReference>
<dbReference type="Proteomes" id="UP000537126">
    <property type="component" value="Unassembled WGS sequence"/>
</dbReference>
<feature type="transmembrane region" description="Helical" evidence="1">
    <location>
        <begin position="221"/>
        <end position="246"/>
    </location>
</feature>
<evidence type="ECO:0008006" key="4">
    <source>
        <dbReference type="Google" id="ProtNLM"/>
    </source>
</evidence>
<name>A0A846MQV8_9BACT</name>